<dbReference type="PANTHER" id="PTHR13069:SF21">
    <property type="entry name" value="ALKYLATED DNA REPAIR PROTEIN ALKB HOMOLOG 8"/>
    <property type="match status" value="1"/>
</dbReference>
<dbReference type="GO" id="GO:0005737">
    <property type="term" value="C:cytoplasm"/>
    <property type="evidence" value="ECO:0007669"/>
    <property type="project" value="TreeGrafter"/>
</dbReference>
<gene>
    <name evidence="4" type="ORF">FA10DRAFT_280906</name>
</gene>
<evidence type="ECO:0000256" key="3">
    <source>
        <dbReference type="SAM" id="MobiDB-lite"/>
    </source>
</evidence>
<keyword evidence="1" id="KW-0489">Methyltransferase</keyword>
<dbReference type="AlphaFoldDB" id="A0A316YFN0"/>
<dbReference type="InterPro" id="IPR051422">
    <property type="entry name" value="AlkB_tRNA_MeTrf/Diox"/>
</dbReference>
<evidence type="ECO:0008006" key="6">
    <source>
        <dbReference type="Google" id="ProtNLM"/>
    </source>
</evidence>
<dbReference type="RefSeq" id="XP_025375558.1">
    <property type="nucleotide sequence ID" value="XM_025523650.1"/>
</dbReference>
<dbReference type="GO" id="GO:0030488">
    <property type="term" value="P:tRNA methylation"/>
    <property type="evidence" value="ECO:0007669"/>
    <property type="project" value="TreeGrafter"/>
</dbReference>
<dbReference type="Gene3D" id="3.40.50.150">
    <property type="entry name" value="Vaccinia Virus protein VP39"/>
    <property type="match status" value="1"/>
</dbReference>
<keyword evidence="5" id="KW-1185">Reference proteome</keyword>
<feature type="compositionally biased region" description="Low complexity" evidence="3">
    <location>
        <begin position="190"/>
        <end position="201"/>
    </location>
</feature>
<evidence type="ECO:0000313" key="4">
    <source>
        <dbReference type="EMBL" id="PWN88360.1"/>
    </source>
</evidence>
<feature type="compositionally biased region" description="Basic and acidic residues" evidence="3">
    <location>
        <begin position="202"/>
        <end position="213"/>
    </location>
</feature>
<evidence type="ECO:0000313" key="5">
    <source>
        <dbReference type="Proteomes" id="UP000245768"/>
    </source>
</evidence>
<dbReference type="PANTHER" id="PTHR13069">
    <property type="entry name" value="ALKYLATED DNA REPAIR PROTEIN ALKB HOMOLOG 8"/>
    <property type="match status" value="1"/>
</dbReference>
<proteinExistence type="predicted"/>
<dbReference type="GO" id="GO:0002098">
    <property type="term" value="P:tRNA wobble uridine modification"/>
    <property type="evidence" value="ECO:0007669"/>
    <property type="project" value="TreeGrafter"/>
</dbReference>
<dbReference type="GO" id="GO:0000049">
    <property type="term" value="F:tRNA binding"/>
    <property type="evidence" value="ECO:0007669"/>
    <property type="project" value="TreeGrafter"/>
</dbReference>
<dbReference type="SUPFAM" id="SSF53335">
    <property type="entry name" value="S-adenosyl-L-methionine-dependent methyltransferases"/>
    <property type="match status" value="1"/>
</dbReference>
<dbReference type="GO" id="GO:0106335">
    <property type="term" value="F:tRNA (5-carboxymethyluridine(34)-5-O)-methyltransferase activity"/>
    <property type="evidence" value="ECO:0007669"/>
    <property type="project" value="TreeGrafter"/>
</dbReference>
<name>A0A316YFN0_9BASI</name>
<dbReference type="OrthoDB" id="271595at2759"/>
<reference evidence="4 5" key="1">
    <citation type="journal article" date="2018" name="Mol. Biol. Evol.">
        <title>Broad Genomic Sampling Reveals a Smut Pathogenic Ancestry of the Fungal Clade Ustilaginomycotina.</title>
        <authorList>
            <person name="Kijpornyongpan T."/>
            <person name="Mondo S.J."/>
            <person name="Barry K."/>
            <person name="Sandor L."/>
            <person name="Lee J."/>
            <person name="Lipzen A."/>
            <person name="Pangilinan J."/>
            <person name="LaButti K."/>
            <person name="Hainaut M."/>
            <person name="Henrissat B."/>
            <person name="Grigoriev I.V."/>
            <person name="Spatafora J.W."/>
            <person name="Aime M.C."/>
        </authorList>
    </citation>
    <scope>NUCLEOTIDE SEQUENCE [LARGE SCALE GENOMIC DNA]</scope>
    <source>
        <strain evidence="4 5">MCA 4198</strain>
    </source>
</reference>
<keyword evidence="2" id="KW-0808">Transferase</keyword>
<dbReference type="STRING" id="215250.A0A316YFN0"/>
<dbReference type="EMBL" id="KZ819638">
    <property type="protein sequence ID" value="PWN88360.1"/>
    <property type="molecule type" value="Genomic_DNA"/>
</dbReference>
<protein>
    <recommendedName>
        <fullName evidence="6">S-adenosyl-L-methionine-dependent methyltransferase</fullName>
    </recommendedName>
</protein>
<accession>A0A316YFN0</accession>
<dbReference type="GO" id="GO:0005634">
    <property type="term" value="C:nucleus"/>
    <property type="evidence" value="ECO:0007669"/>
    <property type="project" value="TreeGrafter"/>
</dbReference>
<sequence>MPKASDPRPADLQASSSSFDASIYEQANVHDVYENIARHFSSTRYKPWPLIPRFLSTLPPGSVGADLGCGNGKYLPLFSTLAGQGGDHDNEDGLQGGHLISLGMDRSTNLVSLAQHNFLDDARKQGNQLPSSIAHQRRNEVAVGDALLSNYRTASLDYALSIATIHHFSTPARRVASIAELIRIIRPVPRSSLPSSAAPPASEERGEQGEEGRGPGLQNCSTGRFLVFVWALEQRGESRRKFDENGQPGEGDERQDLLVPWVLKSPGQAPQPDSGEEKVHQRYYHVFKSGELEDLVREAALSFPHLRIHREVSGWERGNWYGVWQCIDETR</sequence>
<feature type="region of interest" description="Disordered" evidence="3">
    <location>
        <begin position="190"/>
        <end position="219"/>
    </location>
</feature>
<dbReference type="InterPro" id="IPR029063">
    <property type="entry name" value="SAM-dependent_MTases_sf"/>
</dbReference>
<dbReference type="FunCoup" id="A0A316YFN0">
    <property type="interactions" value="353"/>
</dbReference>
<evidence type="ECO:0000256" key="1">
    <source>
        <dbReference type="ARBA" id="ARBA00022603"/>
    </source>
</evidence>
<evidence type="ECO:0000256" key="2">
    <source>
        <dbReference type="ARBA" id="ARBA00022679"/>
    </source>
</evidence>
<dbReference type="Proteomes" id="UP000245768">
    <property type="component" value="Unassembled WGS sequence"/>
</dbReference>
<organism evidence="4 5">
    <name type="scientific">Acaromyces ingoldii</name>
    <dbReference type="NCBI Taxonomy" id="215250"/>
    <lineage>
        <taxon>Eukaryota</taxon>
        <taxon>Fungi</taxon>
        <taxon>Dikarya</taxon>
        <taxon>Basidiomycota</taxon>
        <taxon>Ustilaginomycotina</taxon>
        <taxon>Exobasidiomycetes</taxon>
        <taxon>Exobasidiales</taxon>
        <taxon>Cryptobasidiaceae</taxon>
        <taxon>Acaromyces</taxon>
    </lineage>
</organism>
<dbReference type="InParanoid" id="A0A316YFN0"/>
<dbReference type="GeneID" id="37045566"/>